<organism evidence="2 3">
    <name type="scientific">Steinernema glaseri</name>
    <dbReference type="NCBI Taxonomy" id="37863"/>
    <lineage>
        <taxon>Eukaryota</taxon>
        <taxon>Metazoa</taxon>
        <taxon>Ecdysozoa</taxon>
        <taxon>Nematoda</taxon>
        <taxon>Chromadorea</taxon>
        <taxon>Rhabditida</taxon>
        <taxon>Tylenchina</taxon>
        <taxon>Panagrolaimomorpha</taxon>
        <taxon>Strongyloidoidea</taxon>
        <taxon>Steinernematidae</taxon>
        <taxon>Steinernema</taxon>
    </lineage>
</organism>
<protein>
    <submittedName>
        <fullName evidence="3">Unspecified product</fullName>
    </submittedName>
</protein>
<dbReference type="AlphaFoldDB" id="A0A1I7YXK4"/>
<accession>A0A1I7YXK4</accession>
<dbReference type="WBParaSite" id="L893_g20529.t1">
    <property type="protein sequence ID" value="L893_g20529.t1"/>
    <property type="gene ID" value="L893_g20529"/>
</dbReference>
<name>A0A1I7YXK4_9BILA</name>
<feature type="compositionally biased region" description="Low complexity" evidence="1">
    <location>
        <begin position="64"/>
        <end position="76"/>
    </location>
</feature>
<keyword evidence="2" id="KW-1185">Reference proteome</keyword>
<feature type="region of interest" description="Disordered" evidence="1">
    <location>
        <begin position="27"/>
        <end position="77"/>
    </location>
</feature>
<reference evidence="3" key="1">
    <citation type="submission" date="2016-11" db="UniProtKB">
        <authorList>
            <consortium name="WormBaseParasite"/>
        </authorList>
    </citation>
    <scope>IDENTIFICATION</scope>
</reference>
<evidence type="ECO:0000313" key="2">
    <source>
        <dbReference type="Proteomes" id="UP000095287"/>
    </source>
</evidence>
<proteinExistence type="predicted"/>
<feature type="compositionally biased region" description="Basic and acidic residues" evidence="1">
    <location>
        <begin position="29"/>
        <end position="41"/>
    </location>
</feature>
<dbReference type="Proteomes" id="UP000095287">
    <property type="component" value="Unplaced"/>
</dbReference>
<evidence type="ECO:0000313" key="3">
    <source>
        <dbReference type="WBParaSite" id="L893_g20529.t1"/>
    </source>
</evidence>
<sequence length="247" mass="26961">MEDGVRTASPLTYEVDSINAETVSLMQAAREHRAQASREGKSASIDEADEDVPPDSAQRTGNVTSSAQSTTAPSTPNGFTVETTFSAFGGVPSTRLVPVHGRSSASLQYQIRYLQCSSGFCSPFLAQCTQYFAISMVSFSGGSTDARSTDFHDFAAVPSPLPASNDLLSTSEHSHGDLSARSEITSDNDRVRRRVQGEQEKEEKVAVRIREKEKQIEWFRLFTMLTSISSDTSVRLCFTHAAVFLSR</sequence>
<evidence type="ECO:0000256" key="1">
    <source>
        <dbReference type="SAM" id="MobiDB-lite"/>
    </source>
</evidence>